<dbReference type="CDD" id="cd06171">
    <property type="entry name" value="Sigma70_r4"/>
    <property type="match status" value="1"/>
</dbReference>
<feature type="domain" description="RNA polymerase sigma-70 region 2" evidence="6">
    <location>
        <begin position="40"/>
        <end position="107"/>
    </location>
</feature>
<keyword evidence="9" id="KW-1185">Reference proteome</keyword>
<dbReference type="NCBIfam" id="TIGR02937">
    <property type="entry name" value="sigma70-ECF"/>
    <property type="match status" value="1"/>
</dbReference>
<evidence type="ECO:0000256" key="3">
    <source>
        <dbReference type="ARBA" id="ARBA00023082"/>
    </source>
</evidence>
<dbReference type="InterPro" id="IPR013325">
    <property type="entry name" value="RNA_pol_sigma_r2"/>
</dbReference>
<keyword evidence="2" id="KW-0805">Transcription regulation</keyword>
<dbReference type="Pfam" id="PF04542">
    <property type="entry name" value="Sigma70_r2"/>
    <property type="match status" value="1"/>
</dbReference>
<dbReference type="Proteomes" id="UP000520156">
    <property type="component" value="Unassembled WGS sequence"/>
</dbReference>
<accession>A0A7X1F7Q8</accession>
<protein>
    <submittedName>
        <fullName evidence="8">Sigma-70 family RNA polymerase sigma factor</fullName>
    </submittedName>
</protein>
<sequence length="207" mass="22452">MIRSIAPAFALRPTGLAGTDEGALLARIARRDAAAFRLVVERYGAIPHRIAARMLGSPADAEDIAQEALLRLWRLGDQAGTVRSVPGWLQAVATNLCLDRLRQRSRRSETDDLAEDLADGTPGADVLVMQGQAAHSARQAIARLPDRQRAAIVLTYYEELSNAAAADMLGMTIKAFESLLFRARSALRQELSGMRQDEPEGSDHGHG</sequence>
<dbReference type="Gene3D" id="1.10.1740.10">
    <property type="match status" value="1"/>
</dbReference>
<dbReference type="EMBL" id="JACLAU010000012">
    <property type="protein sequence ID" value="MBC2651972.1"/>
    <property type="molecule type" value="Genomic_DNA"/>
</dbReference>
<dbReference type="InterPro" id="IPR007627">
    <property type="entry name" value="RNA_pol_sigma70_r2"/>
</dbReference>
<dbReference type="AlphaFoldDB" id="A0A7X1F7Q8"/>
<evidence type="ECO:0000256" key="5">
    <source>
        <dbReference type="ARBA" id="ARBA00023163"/>
    </source>
</evidence>
<dbReference type="InterPro" id="IPR014284">
    <property type="entry name" value="RNA_pol_sigma-70_dom"/>
</dbReference>
<dbReference type="GO" id="GO:0006352">
    <property type="term" value="P:DNA-templated transcription initiation"/>
    <property type="evidence" value="ECO:0007669"/>
    <property type="project" value="InterPro"/>
</dbReference>
<keyword evidence="5" id="KW-0804">Transcription</keyword>
<dbReference type="InterPro" id="IPR013249">
    <property type="entry name" value="RNA_pol_sigma70_r4_t2"/>
</dbReference>
<keyword evidence="4" id="KW-0238">DNA-binding</keyword>
<organism evidence="8 9">
    <name type="scientific">Novosphingobium aerophilum</name>
    <dbReference type="NCBI Taxonomy" id="2839843"/>
    <lineage>
        <taxon>Bacteria</taxon>
        <taxon>Pseudomonadati</taxon>
        <taxon>Pseudomonadota</taxon>
        <taxon>Alphaproteobacteria</taxon>
        <taxon>Sphingomonadales</taxon>
        <taxon>Sphingomonadaceae</taxon>
        <taxon>Novosphingobium</taxon>
    </lineage>
</organism>
<gene>
    <name evidence="8" type="ORF">H7F49_09675</name>
</gene>
<feature type="domain" description="RNA polymerase sigma factor 70 region 4 type 2" evidence="7">
    <location>
        <begin position="137"/>
        <end position="187"/>
    </location>
</feature>
<dbReference type="Gene3D" id="1.10.10.10">
    <property type="entry name" value="Winged helix-like DNA-binding domain superfamily/Winged helix DNA-binding domain"/>
    <property type="match status" value="1"/>
</dbReference>
<comment type="caution">
    <text evidence="8">The sequence shown here is derived from an EMBL/GenBank/DDBJ whole genome shotgun (WGS) entry which is preliminary data.</text>
</comment>
<dbReference type="GO" id="GO:0003677">
    <property type="term" value="F:DNA binding"/>
    <property type="evidence" value="ECO:0007669"/>
    <property type="project" value="UniProtKB-KW"/>
</dbReference>
<dbReference type="RefSeq" id="WP_185683392.1">
    <property type="nucleotide sequence ID" value="NZ_JACLAU010000012.1"/>
</dbReference>
<evidence type="ECO:0000256" key="2">
    <source>
        <dbReference type="ARBA" id="ARBA00023015"/>
    </source>
</evidence>
<evidence type="ECO:0000256" key="4">
    <source>
        <dbReference type="ARBA" id="ARBA00023125"/>
    </source>
</evidence>
<dbReference type="InterPro" id="IPR039425">
    <property type="entry name" value="RNA_pol_sigma-70-like"/>
</dbReference>
<dbReference type="GO" id="GO:0016987">
    <property type="term" value="F:sigma factor activity"/>
    <property type="evidence" value="ECO:0007669"/>
    <property type="project" value="UniProtKB-KW"/>
</dbReference>
<name>A0A7X1F7Q8_9SPHN</name>
<evidence type="ECO:0000313" key="8">
    <source>
        <dbReference type="EMBL" id="MBC2651972.1"/>
    </source>
</evidence>
<dbReference type="PANTHER" id="PTHR43133:SF8">
    <property type="entry name" value="RNA POLYMERASE SIGMA FACTOR HI_1459-RELATED"/>
    <property type="match status" value="1"/>
</dbReference>
<comment type="similarity">
    <text evidence="1">Belongs to the sigma-70 factor family. ECF subfamily.</text>
</comment>
<keyword evidence="3" id="KW-0731">Sigma factor</keyword>
<dbReference type="InterPro" id="IPR036388">
    <property type="entry name" value="WH-like_DNA-bd_sf"/>
</dbReference>
<dbReference type="SUPFAM" id="SSF88659">
    <property type="entry name" value="Sigma3 and sigma4 domains of RNA polymerase sigma factors"/>
    <property type="match status" value="1"/>
</dbReference>
<dbReference type="Pfam" id="PF08281">
    <property type="entry name" value="Sigma70_r4_2"/>
    <property type="match status" value="1"/>
</dbReference>
<evidence type="ECO:0000259" key="7">
    <source>
        <dbReference type="Pfam" id="PF08281"/>
    </source>
</evidence>
<evidence type="ECO:0000259" key="6">
    <source>
        <dbReference type="Pfam" id="PF04542"/>
    </source>
</evidence>
<evidence type="ECO:0000313" key="9">
    <source>
        <dbReference type="Proteomes" id="UP000520156"/>
    </source>
</evidence>
<dbReference type="SUPFAM" id="SSF88946">
    <property type="entry name" value="Sigma2 domain of RNA polymerase sigma factors"/>
    <property type="match status" value="1"/>
</dbReference>
<proteinExistence type="inferred from homology"/>
<dbReference type="PANTHER" id="PTHR43133">
    <property type="entry name" value="RNA POLYMERASE ECF-TYPE SIGMA FACTO"/>
    <property type="match status" value="1"/>
</dbReference>
<evidence type="ECO:0000256" key="1">
    <source>
        <dbReference type="ARBA" id="ARBA00010641"/>
    </source>
</evidence>
<dbReference type="InterPro" id="IPR013324">
    <property type="entry name" value="RNA_pol_sigma_r3/r4-like"/>
</dbReference>
<reference evidence="8 9" key="1">
    <citation type="submission" date="2020-08" db="EMBL/GenBank/DDBJ databases">
        <title>The genome sequence of Novosphingobium flavum 4Y4.</title>
        <authorList>
            <person name="Liu Y."/>
        </authorList>
    </citation>
    <scope>NUCLEOTIDE SEQUENCE [LARGE SCALE GENOMIC DNA]</scope>
    <source>
        <strain evidence="8 9">4Y4</strain>
    </source>
</reference>